<proteinExistence type="predicted"/>
<dbReference type="Proteomes" id="UP001310890">
    <property type="component" value="Unassembled WGS sequence"/>
</dbReference>
<sequence>MVASSMPQTSTGRPASGCSSAVDSAISTSGSEEDLIIDIAPQGDIVLIIEHEFATSSKHTATFRVSSSIRENSKYFDRLLQPGRFGEGEGISAQHARLREQYKSMADVPAEELPIVRVQDVGRISTIKSLSSLCTDFLDILHGRELQQPPPPVANLANLAIVADRFDALDAVRSYVRRKKIMRAIDGKTTAKADNALSEERARQRLLVAAMLDDERWMEKYSARLIMKGWVGREVEVTEPLWWDLPSRLEEELAHRRDCILETVQSLQTFFLAQYTSRERQCKLGYDSSPQCDSFQLGEMVRFFSKVGMLRLQGGIFASCELPEPFTGDIAILLDKLRQAPEYQIDRFHNHCGIRTKILPLLDLLSEAILHVGTCAECWANDRENYAWMDAKRPILWRRGAFNLRTQDHRKRHACIKDMCTATERDWS</sequence>
<dbReference type="EMBL" id="JAVRRL010000049">
    <property type="protein sequence ID" value="KAK5110434.1"/>
    <property type="molecule type" value="Genomic_DNA"/>
</dbReference>
<reference evidence="2" key="1">
    <citation type="submission" date="2023-08" db="EMBL/GenBank/DDBJ databases">
        <title>Black Yeasts Isolated from many extreme environments.</title>
        <authorList>
            <person name="Coleine C."/>
            <person name="Stajich J.E."/>
            <person name="Selbmann L."/>
        </authorList>
    </citation>
    <scope>NUCLEOTIDE SEQUENCE</scope>
    <source>
        <strain evidence="2">CCFEE 5401</strain>
    </source>
</reference>
<evidence type="ECO:0000256" key="1">
    <source>
        <dbReference type="SAM" id="MobiDB-lite"/>
    </source>
</evidence>
<dbReference type="AlphaFoldDB" id="A0AAN7TE24"/>
<comment type="caution">
    <text evidence="2">The sequence shown here is derived from an EMBL/GenBank/DDBJ whole genome shotgun (WGS) entry which is preliminary data.</text>
</comment>
<evidence type="ECO:0000313" key="2">
    <source>
        <dbReference type="EMBL" id="KAK5110434.1"/>
    </source>
</evidence>
<evidence type="ECO:0008006" key="4">
    <source>
        <dbReference type="Google" id="ProtNLM"/>
    </source>
</evidence>
<name>A0AAN7TE24_9PEZI</name>
<protein>
    <recommendedName>
        <fullName evidence="4">BTB domain-containing protein</fullName>
    </recommendedName>
</protein>
<organism evidence="2 3">
    <name type="scientific">Meristemomyces frigidus</name>
    <dbReference type="NCBI Taxonomy" id="1508187"/>
    <lineage>
        <taxon>Eukaryota</taxon>
        <taxon>Fungi</taxon>
        <taxon>Dikarya</taxon>
        <taxon>Ascomycota</taxon>
        <taxon>Pezizomycotina</taxon>
        <taxon>Dothideomycetes</taxon>
        <taxon>Dothideomycetidae</taxon>
        <taxon>Mycosphaerellales</taxon>
        <taxon>Teratosphaeriaceae</taxon>
        <taxon>Meristemomyces</taxon>
    </lineage>
</organism>
<feature type="region of interest" description="Disordered" evidence="1">
    <location>
        <begin position="1"/>
        <end position="24"/>
    </location>
</feature>
<accession>A0AAN7TE24</accession>
<gene>
    <name evidence="2" type="ORF">LTR62_005785</name>
</gene>
<evidence type="ECO:0000313" key="3">
    <source>
        <dbReference type="Proteomes" id="UP001310890"/>
    </source>
</evidence>